<feature type="domain" description="YdhG-like" evidence="1">
    <location>
        <begin position="30"/>
        <end position="121"/>
    </location>
</feature>
<dbReference type="SUPFAM" id="SSF159888">
    <property type="entry name" value="YdhG-like"/>
    <property type="match status" value="1"/>
</dbReference>
<evidence type="ECO:0000313" key="2">
    <source>
        <dbReference type="EMBL" id="MPM09219.1"/>
    </source>
</evidence>
<name>A0A644WZF5_9ZZZZ</name>
<organism evidence="2">
    <name type="scientific">bioreactor metagenome</name>
    <dbReference type="NCBI Taxonomy" id="1076179"/>
    <lineage>
        <taxon>unclassified sequences</taxon>
        <taxon>metagenomes</taxon>
        <taxon>ecological metagenomes</taxon>
    </lineage>
</organism>
<dbReference type="AlphaFoldDB" id="A0A644WZF5"/>
<proteinExistence type="predicted"/>
<accession>A0A644WZF5</accession>
<dbReference type="Gene3D" id="3.90.1150.200">
    <property type="match status" value="1"/>
</dbReference>
<gene>
    <name evidence="2" type="ORF">SDC9_55535</name>
</gene>
<dbReference type="InterPro" id="IPR014922">
    <property type="entry name" value="YdhG-like"/>
</dbReference>
<protein>
    <recommendedName>
        <fullName evidence="1">YdhG-like domain-containing protein</fullName>
    </recommendedName>
</protein>
<sequence length="131" mass="14661">MMHCAKGGSETMNEYATEVDDYIKQFDGEKQQRLQAIRALVHRMVPSVSECISWRMPTFRLAEGGNIIQMAAFKSHIGLYPEPDTIQALKAELAGFPTSKGAIQLPLETPLPLDLIERIVACRLYLLKVKA</sequence>
<dbReference type="EMBL" id="VSSQ01001544">
    <property type="protein sequence ID" value="MPM09219.1"/>
    <property type="molecule type" value="Genomic_DNA"/>
</dbReference>
<reference evidence="2" key="1">
    <citation type="submission" date="2019-08" db="EMBL/GenBank/DDBJ databases">
        <authorList>
            <person name="Kucharzyk K."/>
            <person name="Murdoch R.W."/>
            <person name="Higgins S."/>
            <person name="Loffler F."/>
        </authorList>
    </citation>
    <scope>NUCLEOTIDE SEQUENCE</scope>
</reference>
<evidence type="ECO:0000259" key="1">
    <source>
        <dbReference type="Pfam" id="PF08818"/>
    </source>
</evidence>
<comment type="caution">
    <text evidence="2">The sequence shown here is derived from an EMBL/GenBank/DDBJ whole genome shotgun (WGS) entry which is preliminary data.</text>
</comment>
<dbReference type="Pfam" id="PF08818">
    <property type="entry name" value="DUF1801"/>
    <property type="match status" value="1"/>
</dbReference>